<dbReference type="EMBL" id="RPOH01000017">
    <property type="protein sequence ID" value="RPH29638.1"/>
    <property type="molecule type" value="Genomic_DNA"/>
</dbReference>
<sequence length="246" mass="27721">MLNKVSQINLAKILAEKFNEGDWQELFAVTDCEDVPEGLYKFYQHVHWDNPELKGMAIFAIESTLARDADNLSKIWALDNVQRYINNANTELFNEIKDIVNQNGQRNVSAAPVKNVNENIYQALEDAEVLLQKNGPHRAYDRVHTALHASLRQMCANHGIATNSTNNNVPGLLSLITAHLKALPDDGRNEDVFKMLKSSAAILHGINNLRNNYSMAHPTENLLNEADARFAINLVRSIMTYIDELL</sequence>
<protein>
    <submittedName>
        <fullName evidence="2">Abortive phage infection protein</fullName>
    </submittedName>
</protein>
<comment type="caution">
    <text evidence="2">The sequence shown here is derived from an EMBL/GenBank/DDBJ whole genome shotgun (WGS) entry which is preliminary data.</text>
</comment>
<gene>
    <name evidence="2" type="ORF">EHN07_05370</name>
</gene>
<evidence type="ECO:0000313" key="2">
    <source>
        <dbReference type="EMBL" id="RPH29638.1"/>
    </source>
</evidence>
<organism evidence="2 3">
    <name type="scientific">Buttiauxella warmboldiae</name>
    <dbReference type="NCBI Taxonomy" id="82993"/>
    <lineage>
        <taxon>Bacteria</taxon>
        <taxon>Pseudomonadati</taxon>
        <taxon>Pseudomonadota</taxon>
        <taxon>Gammaproteobacteria</taxon>
        <taxon>Enterobacterales</taxon>
        <taxon>Enterobacteriaceae</taxon>
        <taxon>Buttiauxella</taxon>
    </lineage>
</organism>
<dbReference type="Proteomes" id="UP000268615">
    <property type="component" value="Unassembled WGS sequence"/>
</dbReference>
<evidence type="ECO:0000313" key="3">
    <source>
        <dbReference type="Proteomes" id="UP000268615"/>
    </source>
</evidence>
<reference evidence="2 3" key="1">
    <citation type="submission" date="2018-11" db="EMBL/GenBank/DDBJ databases">
        <title>Draft genome sequence of Buttiauxella warmboldiae CCUG 35512.</title>
        <authorList>
            <person name="Salva-Serra F."/>
            <person name="Marathe N."/>
            <person name="Moore E."/>
            <person name="Svensson L."/>
            <person name="Engstrom-Jakobsson H."/>
        </authorList>
    </citation>
    <scope>NUCLEOTIDE SEQUENCE [LARGE SCALE GENOMIC DNA]</scope>
    <source>
        <strain evidence="2 3">CCUG 35512</strain>
    </source>
</reference>
<dbReference type="OrthoDB" id="2339338at2"/>
<proteinExistence type="predicted"/>
<feature type="domain" description="Abortive infection protein-like C-terminal" evidence="1">
    <location>
        <begin position="176"/>
        <end position="242"/>
    </location>
</feature>
<keyword evidence="3" id="KW-1185">Reference proteome</keyword>
<name>A0A3N5DM32_9ENTR</name>
<evidence type="ECO:0000259" key="1">
    <source>
        <dbReference type="Pfam" id="PF14355"/>
    </source>
</evidence>
<dbReference type="RefSeq" id="WP_124023160.1">
    <property type="nucleotide sequence ID" value="NZ_RPOH01000017.1"/>
</dbReference>
<dbReference type="AlphaFoldDB" id="A0A3N5DM32"/>
<dbReference type="InterPro" id="IPR026001">
    <property type="entry name" value="Abi-like_C"/>
</dbReference>
<accession>A0A3N5DM32</accession>
<dbReference type="Pfam" id="PF14355">
    <property type="entry name" value="Abi_C"/>
    <property type="match status" value="1"/>
</dbReference>